<dbReference type="RefSeq" id="WP_345363540.1">
    <property type="nucleotide sequence ID" value="NZ_BAABII010000010.1"/>
</dbReference>
<keyword evidence="5 7" id="KW-1133">Transmembrane helix</keyword>
<feature type="transmembrane region" description="Helical" evidence="7">
    <location>
        <begin position="238"/>
        <end position="257"/>
    </location>
</feature>
<comment type="similarity">
    <text evidence="2">Belongs to the major facilitator superfamily.</text>
</comment>
<dbReference type="PANTHER" id="PTHR23514:SF3">
    <property type="entry name" value="BYPASS OF STOP CODON PROTEIN 6"/>
    <property type="match status" value="1"/>
</dbReference>
<comment type="subcellular location">
    <subcellularLocation>
        <location evidence="1">Endomembrane system</location>
        <topology evidence="1">Multi-pass membrane protein</topology>
    </subcellularLocation>
</comment>
<dbReference type="InterPro" id="IPR036259">
    <property type="entry name" value="MFS_trans_sf"/>
</dbReference>
<evidence type="ECO:0000256" key="6">
    <source>
        <dbReference type="ARBA" id="ARBA00023136"/>
    </source>
</evidence>
<dbReference type="InterPro" id="IPR051788">
    <property type="entry name" value="MFS_Transporter"/>
</dbReference>
<organism evidence="8 9">
    <name type="scientific">Saccharopolyspora cebuensis</name>
    <dbReference type="NCBI Taxonomy" id="418759"/>
    <lineage>
        <taxon>Bacteria</taxon>
        <taxon>Bacillati</taxon>
        <taxon>Actinomycetota</taxon>
        <taxon>Actinomycetes</taxon>
        <taxon>Pseudonocardiales</taxon>
        <taxon>Pseudonocardiaceae</taxon>
        <taxon>Saccharopolyspora</taxon>
    </lineage>
</organism>
<evidence type="ECO:0000256" key="7">
    <source>
        <dbReference type="SAM" id="Phobius"/>
    </source>
</evidence>
<keyword evidence="9" id="KW-1185">Reference proteome</keyword>
<dbReference type="Proteomes" id="UP001564626">
    <property type="component" value="Unassembled WGS sequence"/>
</dbReference>
<feature type="transmembrane region" description="Helical" evidence="7">
    <location>
        <begin position="99"/>
        <end position="121"/>
    </location>
</feature>
<keyword evidence="3" id="KW-0813">Transport</keyword>
<feature type="transmembrane region" description="Helical" evidence="7">
    <location>
        <begin position="292"/>
        <end position="318"/>
    </location>
</feature>
<feature type="transmembrane region" description="Helical" evidence="7">
    <location>
        <begin position="200"/>
        <end position="218"/>
    </location>
</feature>
<dbReference type="EMBL" id="JBGEHV010000008">
    <property type="protein sequence ID" value="MEY8039097.1"/>
    <property type="molecule type" value="Genomic_DNA"/>
</dbReference>
<dbReference type="Pfam" id="PF07690">
    <property type="entry name" value="MFS_1"/>
    <property type="match status" value="1"/>
</dbReference>
<evidence type="ECO:0000313" key="9">
    <source>
        <dbReference type="Proteomes" id="UP001564626"/>
    </source>
</evidence>
<dbReference type="PANTHER" id="PTHR23514">
    <property type="entry name" value="BYPASS OF STOP CODON PROTEIN 6"/>
    <property type="match status" value="1"/>
</dbReference>
<feature type="transmembrane region" description="Helical" evidence="7">
    <location>
        <begin position="157"/>
        <end position="179"/>
    </location>
</feature>
<dbReference type="Gene3D" id="1.20.1250.20">
    <property type="entry name" value="MFS general substrate transporter like domains"/>
    <property type="match status" value="1"/>
</dbReference>
<dbReference type="InterPro" id="IPR011701">
    <property type="entry name" value="MFS"/>
</dbReference>
<evidence type="ECO:0000256" key="1">
    <source>
        <dbReference type="ARBA" id="ARBA00004127"/>
    </source>
</evidence>
<keyword evidence="4 7" id="KW-0812">Transmembrane</keyword>
<feature type="transmembrane region" description="Helical" evidence="7">
    <location>
        <begin position="43"/>
        <end position="61"/>
    </location>
</feature>
<dbReference type="SUPFAM" id="SSF103473">
    <property type="entry name" value="MFS general substrate transporter"/>
    <property type="match status" value="1"/>
</dbReference>
<evidence type="ECO:0000256" key="5">
    <source>
        <dbReference type="ARBA" id="ARBA00022989"/>
    </source>
</evidence>
<feature type="transmembrane region" description="Helical" evidence="7">
    <location>
        <begin position="264"/>
        <end position="286"/>
    </location>
</feature>
<feature type="transmembrane region" description="Helical" evidence="7">
    <location>
        <begin position="130"/>
        <end position="151"/>
    </location>
</feature>
<name>A0ABV4CGH0_9PSEU</name>
<feature type="transmembrane region" description="Helical" evidence="7">
    <location>
        <begin position="358"/>
        <end position="377"/>
    </location>
</feature>
<reference evidence="8 9" key="1">
    <citation type="submission" date="2024-08" db="EMBL/GenBank/DDBJ databases">
        <title>Genome mining of Saccharopolyspora cebuensis PGLac3 from Nigerian medicinal plant.</title>
        <authorList>
            <person name="Ezeobiora C.E."/>
            <person name="Igbokwe N.H."/>
            <person name="Amin D.H."/>
            <person name="Mendie U.E."/>
        </authorList>
    </citation>
    <scope>NUCLEOTIDE SEQUENCE [LARGE SCALE GENOMIC DNA]</scope>
    <source>
        <strain evidence="8 9">PGLac3</strain>
    </source>
</reference>
<comment type="caution">
    <text evidence="8">The sequence shown here is derived from an EMBL/GenBank/DDBJ whole genome shotgun (WGS) entry which is preliminary data.</text>
</comment>
<feature type="transmembrane region" description="Helical" evidence="7">
    <location>
        <begin position="73"/>
        <end position="93"/>
    </location>
</feature>
<feature type="transmembrane region" description="Helical" evidence="7">
    <location>
        <begin position="330"/>
        <end position="352"/>
    </location>
</feature>
<sequence length="390" mass="39359">MSALDDRTFALGVPLYFLVGTGHVLWGAMTPMLQRDLGVSSQSLSWLVTVQFLAFLVAVLCSPHVVSRWGLRTSVTAALASIVAGVVLLGQAAGSGELLASGLLFGLGAGFLESSVGGYALTAPGAHRKIAVLESCFALGALGLPLLVFLLSEQVSRAELCLGFAVAVTSCLVAWCLSWNRLDEGPPVRRAGTTGGAGPSYSLGLPVLLALGFFYAGAETNIAAFLPSVTSDSHGATAGVLAVSGFWAAVAAGRWAWSVYGTSAFSAPAIVVMTSGMVIALVAMSVTLGSSVVLLVFLAALCGLAAAGVFPVAVALAVRTSELPGATVTSLFIGAACFGGSLLAVPVGLAIHHLGTRSGVVVLCLYATAACLASLAATKHVTTGHRAAVR</sequence>
<protein>
    <submittedName>
        <fullName evidence="8">Sugar MFS transporter</fullName>
    </submittedName>
</protein>
<evidence type="ECO:0000256" key="2">
    <source>
        <dbReference type="ARBA" id="ARBA00008335"/>
    </source>
</evidence>
<evidence type="ECO:0000313" key="8">
    <source>
        <dbReference type="EMBL" id="MEY8039097.1"/>
    </source>
</evidence>
<gene>
    <name evidence="8" type="ORF">AB8O55_06780</name>
</gene>
<evidence type="ECO:0000256" key="3">
    <source>
        <dbReference type="ARBA" id="ARBA00022448"/>
    </source>
</evidence>
<evidence type="ECO:0000256" key="4">
    <source>
        <dbReference type="ARBA" id="ARBA00022692"/>
    </source>
</evidence>
<accession>A0ABV4CGH0</accession>
<proteinExistence type="inferred from homology"/>
<keyword evidence="6 7" id="KW-0472">Membrane</keyword>